<name>A0A5K0UB02_9VIRU</name>
<organism evidence="2 3">
    <name type="scientific">Yasminevirus sp. GU-2018</name>
    <dbReference type="NCBI Taxonomy" id="2420051"/>
    <lineage>
        <taxon>Viruses</taxon>
        <taxon>Varidnaviria</taxon>
        <taxon>Bamfordvirae</taxon>
        <taxon>Nucleocytoviricota</taxon>
        <taxon>Megaviricetes</taxon>
        <taxon>Imitervirales</taxon>
        <taxon>Mimiviridae</taxon>
        <taxon>Klosneuvirinae</taxon>
        <taxon>Yasminevirus</taxon>
        <taxon>Yasminevirus saudimassiliense</taxon>
    </lineage>
</organism>
<evidence type="ECO:0000256" key="1">
    <source>
        <dbReference type="SAM" id="MobiDB-lite"/>
    </source>
</evidence>
<protein>
    <submittedName>
        <fullName evidence="2">Uncharacterized protein</fullName>
    </submittedName>
</protein>
<dbReference type="Proteomes" id="UP000594342">
    <property type="component" value="Unassembled WGS sequence"/>
</dbReference>
<reference evidence="2 3" key="1">
    <citation type="submission" date="2018-10" db="EMBL/GenBank/DDBJ databases">
        <authorList>
            <consortium name="IHU Genomes"/>
        </authorList>
    </citation>
    <scope>NUCLEOTIDE SEQUENCE [LARGE SCALE GENOMIC DNA]</scope>
    <source>
        <strain evidence="2 3">A1</strain>
    </source>
</reference>
<comment type="caution">
    <text evidence="2">The sequence shown here is derived from an EMBL/GenBank/DDBJ whole genome shotgun (WGS) entry which is preliminary data.</text>
</comment>
<evidence type="ECO:0000313" key="2">
    <source>
        <dbReference type="EMBL" id="VBB18831.1"/>
    </source>
</evidence>
<feature type="region of interest" description="Disordered" evidence="1">
    <location>
        <begin position="38"/>
        <end position="59"/>
    </location>
</feature>
<keyword evidence="3" id="KW-1185">Reference proteome</keyword>
<dbReference type="EMBL" id="UPSH01000001">
    <property type="protein sequence ID" value="VBB18831.1"/>
    <property type="molecule type" value="Genomic_DNA"/>
</dbReference>
<sequence>MGSSFSCNSVDQEALKTEIYNKLVDDIKNNSEIRQLLKGDNGIDGTNGKDGSDGADGVNGSDGVVDYTKLVEELVKTYVTPVNIRWRDLSIVTNEVPFSQQQTTNPSGTHCTRSIIVNNKTHCLWSTRYENHEQYSVIKAYSVDPDTRATTETPELLPNLGEIPYTISGLFKVKTLPGVTLPGDVSRVFVSETEDQPPETTHSIKKIIYSTTDGYMTTNLFTVGQTDVYDVDINDKGDVNMLSYTTTNGLRYLEHNNNSIYSFGGSITTPRSLVTVAEKDATSSTGTGTCGVILIGNTTYGFVKKSSASGLSITNVNMINKINELNLETGVVKLSKTKVVVLLQGVLCVVSLIDVDGAYKGIFVSYHTVDNDYSTLRYKYYPVTTNTVDIDNNSGYSLKTCSLDTVSDLSVSNYKNSLFVSFDVRCELGGSSQNQKIYRQIAVLIDTYDPVRMILETTTSTLHHKIVQQAFGNGSSSPTDNGVVQDAHNIVAYPENKKLFLTFIDTTYDVETTTSNVILREYDIFDE</sequence>
<accession>A0A5K0UB02</accession>
<gene>
    <name evidence="2" type="ORF">YASMINEVIRUS_1363</name>
</gene>
<proteinExistence type="predicted"/>
<evidence type="ECO:0000313" key="3">
    <source>
        <dbReference type="Proteomes" id="UP000594342"/>
    </source>
</evidence>